<evidence type="ECO:0000256" key="1">
    <source>
        <dbReference type="SAM" id="Phobius"/>
    </source>
</evidence>
<dbReference type="OrthoDB" id="7869802at2759"/>
<feature type="transmembrane region" description="Helical" evidence="1">
    <location>
        <begin position="107"/>
        <end position="127"/>
    </location>
</feature>
<evidence type="ECO:0000313" key="2">
    <source>
        <dbReference type="Proteomes" id="UP000515160"/>
    </source>
</evidence>
<sequence length="179" mass="20528">MESLRVPASSLDPKHNLYRLQKIYLIAIVLVMIGILQLVILKAMHIKLIDSVPVPNFMYMVIALVCIVLMVYTELFNEYPVNWTLGIVAVECVTLCTISSKWNHLPVLYASIVLGVVLIVNIILYMLGACLPLILLPGYYGILFITIVFIIMYIFLCIIVFILSIRNLMPRFWRLSFYL</sequence>
<dbReference type="AlphaFoldDB" id="A0A6P8ZE29"/>
<feature type="transmembrane region" description="Helical" evidence="1">
    <location>
        <begin position="139"/>
        <end position="165"/>
    </location>
</feature>
<dbReference type="Proteomes" id="UP000515160">
    <property type="component" value="Chromosome 2R"/>
</dbReference>
<keyword evidence="1" id="KW-0812">Transmembrane</keyword>
<organism evidence="2 3">
    <name type="scientific">Drosophila albomicans</name>
    <name type="common">Fruit fly</name>
    <dbReference type="NCBI Taxonomy" id="7291"/>
    <lineage>
        <taxon>Eukaryota</taxon>
        <taxon>Metazoa</taxon>
        <taxon>Ecdysozoa</taxon>
        <taxon>Arthropoda</taxon>
        <taxon>Hexapoda</taxon>
        <taxon>Insecta</taxon>
        <taxon>Pterygota</taxon>
        <taxon>Neoptera</taxon>
        <taxon>Endopterygota</taxon>
        <taxon>Diptera</taxon>
        <taxon>Brachycera</taxon>
        <taxon>Muscomorpha</taxon>
        <taxon>Ephydroidea</taxon>
        <taxon>Drosophilidae</taxon>
        <taxon>Drosophila</taxon>
    </lineage>
</organism>
<reference evidence="3" key="1">
    <citation type="submission" date="2025-08" db="UniProtKB">
        <authorList>
            <consortium name="RefSeq"/>
        </authorList>
    </citation>
    <scope>IDENTIFICATION</scope>
    <source>
        <strain evidence="3">15112-1751.03</strain>
        <tissue evidence="3">Whole Adult</tissue>
    </source>
</reference>
<keyword evidence="1" id="KW-0472">Membrane</keyword>
<gene>
    <name evidence="3" type="primary">LOC117575537</name>
</gene>
<evidence type="ECO:0000313" key="3">
    <source>
        <dbReference type="RefSeq" id="XP_034115682.1"/>
    </source>
</evidence>
<keyword evidence="1" id="KW-1133">Transmembrane helix</keyword>
<feature type="transmembrane region" description="Helical" evidence="1">
    <location>
        <begin position="56"/>
        <end position="75"/>
    </location>
</feature>
<protein>
    <submittedName>
        <fullName evidence="3">Uncharacterized protein LOC117575537</fullName>
    </submittedName>
</protein>
<feature type="transmembrane region" description="Helical" evidence="1">
    <location>
        <begin position="81"/>
        <end position="100"/>
    </location>
</feature>
<dbReference type="GeneID" id="117575537"/>
<keyword evidence="2" id="KW-1185">Reference proteome</keyword>
<dbReference type="RefSeq" id="XP_034115682.1">
    <property type="nucleotide sequence ID" value="XM_034259791.2"/>
</dbReference>
<name>A0A6P8ZE29_DROAB</name>
<feature type="transmembrane region" description="Helical" evidence="1">
    <location>
        <begin position="23"/>
        <end position="44"/>
    </location>
</feature>
<proteinExistence type="predicted"/>
<accession>A0A6P8ZE29</accession>